<dbReference type="InterPro" id="IPR001347">
    <property type="entry name" value="SIS_dom"/>
</dbReference>
<dbReference type="InterPro" id="IPR005488">
    <property type="entry name" value="Etherase_MurQ"/>
</dbReference>
<organism evidence="5 6">
    <name type="scientific">Kosmotoga pacifica</name>
    <dbReference type="NCBI Taxonomy" id="1330330"/>
    <lineage>
        <taxon>Bacteria</taxon>
        <taxon>Thermotogati</taxon>
        <taxon>Thermotogota</taxon>
        <taxon>Thermotogae</taxon>
        <taxon>Kosmotogales</taxon>
        <taxon>Kosmotogaceae</taxon>
        <taxon>Kosmotoga</taxon>
    </lineage>
</organism>
<gene>
    <name evidence="3 5" type="primary">murQ</name>
    <name evidence="5" type="ORF">IX53_05685</name>
</gene>
<dbReference type="SUPFAM" id="SSF53697">
    <property type="entry name" value="SIS domain"/>
    <property type="match status" value="1"/>
</dbReference>
<dbReference type="PATRIC" id="fig|1330330.3.peg.1150"/>
<dbReference type="AlphaFoldDB" id="A0A0G2ZFG1"/>
<dbReference type="GO" id="GO:0016835">
    <property type="term" value="F:carbon-oxygen lyase activity"/>
    <property type="evidence" value="ECO:0007669"/>
    <property type="project" value="UniProtKB-UniRule"/>
</dbReference>
<comment type="subunit">
    <text evidence="3">Homodimer.</text>
</comment>
<dbReference type="GO" id="GO:0097173">
    <property type="term" value="P:N-acetylmuramic acid catabolic process"/>
    <property type="evidence" value="ECO:0007669"/>
    <property type="project" value="UniProtKB-UniPathway"/>
</dbReference>
<feature type="active site" evidence="3">
    <location>
        <position position="111"/>
    </location>
</feature>
<dbReference type="NCBIfam" id="TIGR00274">
    <property type="entry name" value="N-acetylmuramic acid 6-phosphate etherase"/>
    <property type="match status" value="1"/>
</dbReference>
<keyword evidence="6" id="KW-1185">Reference proteome</keyword>
<dbReference type="GO" id="GO:0097367">
    <property type="term" value="F:carbohydrate derivative binding"/>
    <property type="evidence" value="ECO:0007669"/>
    <property type="project" value="InterPro"/>
</dbReference>
<feature type="domain" description="SIS" evidence="4">
    <location>
        <begin position="53"/>
        <end position="215"/>
    </location>
</feature>
<dbReference type="InterPro" id="IPR005486">
    <property type="entry name" value="Glucokinase_regulatory_CS"/>
</dbReference>
<evidence type="ECO:0000259" key="4">
    <source>
        <dbReference type="PROSITE" id="PS51464"/>
    </source>
</evidence>
<reference evidence="5 6" key="1">
    <citation type="submission" date="2015-04" db="EMBL/GenBank/DDBJ databases">
        <title>Complete Genome Sequence of Kosmotoga pacifica SLHLJ1.</title>
        <authorList>
            <person name="Jiang L.J."/>
            <person name="Shao Z.Z."/>
            <person name="Jebbar M."/>
        </authorList>
    </citation>
    <scope>NUCLEOTIDE SEQUENCE [LARGE SCALE GENOMIC DNA]</scope>
    <source>
        <strain evidence="5 6">SLHLJ1</strain>
    </source>
</reference>
<proteinExistence type="inferred from homology"/>
<dbReference type="EMBL" id="CP011232">
    <property type="protein sequence ID" value="AKI98289.1"/>
    <property type="molecule type" value="Genomic_DNA"/>
</dbReference>
<dbReference type="Gene3D" id="3.40.50.10490">
    <property type="entry name" value="Glucose-6-phosphate isomerase like protein, domain 1"/>
    <property type="match status" value="1"/>
</dbReference>
<dbReference type="KEGG" id="kpf:IX53_05685"/>
<dbReference type="GO" id="GO:0016803">
    <property type="term" value="F:ether hydrolase activity"/>
    <property type="evidence" value="ECO:0007669"/>
    <property type="project" value="TreeGrafter"/>
</dbReference>
<evidence type="ECO:0000256" key="1">
    <source>
        <dbReference type="ARBA" id="ARBA00023239"/>
    </source>
</evidence>
<evidence type="ECO:0000256" key="3">
    <source>
        <dbReference type="HAMAP-Rule" id="MF_00068"/>
    </source>
</evidence>
<dbReference type="STRING" id="1330330.IX53_05685"/>
<evidence type="ECO:0000313" key="6">
    <source>
        <dbReference type="Proteomes" id="UP000035159"/>
    </source>
</evidence>
<keyword evidence="1 3" id="KW-0456">Lyase</keyword>
<dbReference type="PANTHER" id="PTHR10088">
    <property type="entry name" value="GLUCOKINASE REGULATORY PROTEIN"/>
    <property type="match status" value="1"/>
</dbReference>
<evidence type="ECO:0000256" key="2">
    <source>
        <dbReference type="ARBA" id="ARBA00023277"/>
    </source>
</evidence>
<dbReference type="NCBIfam" id="NF009222">
    <property type="entry name" value="PRK12570.1"/>
    <property type="match status" value="1"/>
</dbReference>
<dbReference type="GO" id="GO:0046348">
    <property type="term" value="P:amino sugar catabolic process"/>
    <property type="evidence" value="ECO:0007669"/>
    <property type="project" value="InterPro"/>
</dbReference>
<dbReference type="EC" id="4.2.1.126" evidence="3"/>
<evidence type="ECO:0000313" key="5">
    <source>
        <dbReference type="EMBL" id="AKI98289.1"/>
    </source>
</evidence>
<dbReference type="InterPro" id="IPR046348">
    <property type="entry name" value="SIS_dom_sf"/>
</dbReference>
<dbReference type="InterPro" id="IPR040190">
    <property type="entry name" value="MURQ/GCKR"/>
</dbReference>
<dbReference type="PANTHER" id="PTHR10088:SF4">
    <property type="entry name" value="GLUCOKINASE REGULATORY PROTEIN"/>
    <property type="match status" value="1"/>
</dbReference>
<dbReference type="HAMAP" id="MF_00068">
    <property type="entry name" value="MurQ"/>
    <property type="match status" value="1"/>
</dbReference>
<dbReference type="FunFam" id="3.40.50.10490:FF:000014">
    <property type="entry name" value="N-acetylmuramic acid 6-phosphate etherase"/>
    <property type="match status" value="1"/>
</dbReference>
<comment type="function">
    <text evidence="3">Specifically catalyzes the cleavage of the D-lactyl ether substituent of MurNAc 6-phosphate, producing GlcNAc 6-phosphate and D-lactate.</text>
</comment>
<accession>A0A0G2ZFG1</accession>
<dbReference type="Pfam" id="PF22645">
    <property type="entry name" value="GKRP_SIS_N"/>
    <property type="match status" value="1"/>
</dbReference>
<keyword evidence="2 3" id="KW-0119">Carbohydrate metabolism</keyword>
<dbReference type="NCBIfam" id="NF003915">
    <property type="entry name" value="PRK05441.1"/>
    <property type="match status" value="1"/>
</dbReference>
<comment type="miscellaneous">
    <text evidence="3">A lyase-type mechanism (elimination/hydration) is suggested for the cleavage of the lactyl ether bond of MurNAc 6-phosphate, with the formation of an alpha,beta-unsaturated aldehyde intermediate with (E)-stereochemistry, followed by the syn addition of water to give product.</text>
</comment>
<dbReference type="GO" id="GO:0009254">
    <property type="term" value="P:peptidoglycan turnover"/>
    <property type="evidence" value="ECO:0007669"/>
    <property type="project" value="TreeGrafter"/>
</dbReference>
<dbReference type="PROSITE" id="PS01272">
    <property type="entry name" value="GCKR"/>
    <property type="match status" value="1"/>
</dbReference>
<comment type="pathway">
    <text evidence="3">Amino-sugar metabolism; N-acetylmuramate degradation.</text>
</comment>
<dbReference type="Gene3D" id="1.10.8.1080">
    <property type="match status" value="1"/>
</dbReference>
<dbReference type="UniPathway" id="UPA00342"/>
<feature type="active site" description="Proton donor" evidence="3">
    <location>
        <position position="81"/>
    </location>
</feature>
<comment type="similarity">
    <text evidence="3">Belongs to the GCKR-like family. MurNAc-6-P etherase subfamily.</text>
</comment>
<comment type="catalytic activity">
    <reaction evidence="3">
        <text>N-acetyl-D-muramate 6-phosphate + H2O = N-acetyl-D-glucosamine 6-phosphate + (R)-lactate</text>
        <dbReference type="Rhea" id="RHEA:26410"/>
        <dbReference type="ChEBI" id="CHEBI:15377"/>
        <dbReference type="ChEBI" id="CHEBI:16004"/>
        <dbReference type="ChEBI" id="CHEBI:57513"/>
        <dbReference type="ChEBI" id="CHEBI:58722"/>
        <dbReference type="EC" id="4.2.1.126"/>
    </reaction>
</comment>
<dbReference type="Proteomes" id="UP000035159">
    <property type="component" value="Chromosome"/>
</dbReference>
<protein>
    <recommendedName>
        <fullName evidence="3">N-acetylmuramic acid 6-phosphate etherase</fullName>
        <shortName evidence="3">MurNAc-6-P etherase</shortName>
        <ecNumber evidence="3">4.2.1.126</ecNumber>
    </recommendedName>
    <alternativeName>
        <fullName evidence="3">N-acetylmuramic acid 6-phosphate hydrolase</fullName>
    </alternativeName>
    <alternativeName>
        <fullName evidence="3">N-acetylmuramic acid 6-phosphate lyase</fullName>
    </alternativeName>
</protein>
<dbReference type="CDD" id="cd05007">
    <property type="entry name" value="SIS_Etherase"/>
    <property type="match status" value="1"/>
</dbReference>
<name>A0A0G2ZFG1_9BACT</name>
<dbReference type="PROSITE" id="PS51464">
    <property type="entry name" value="SIS"/>
    <property type="match status" value="1"/>
</dbReference>
<sequence length="296" mass="32171">MENLITESINEKSIYIDRVPIAEKLKIINDEDKKIACAVEKAIPEIERAILLTIESLKKGGKILYVGAGTSGRMGVVDASEIFPTFGEKDAFKAIIAGGEKAFLAPIEDAEDREETASDELKRVGITNGDTVIGITASGRTPFVLSVLREAKRIGANTVAISNVSNPKVAAFADVSIEVVTGPEVITGSTRMKAGTAQKMVLNMISTVTMIEMGKVYRNFMTDLIVTNKKLAERAIKMIQMATGIDYEKARELFEASDRKPRIAIYMAITGSTKEEATKELEKAEGKLYKALGETE</sequence>